<gene>
    <name evidence="1" type="ORF">AOQ84DRAFT_380734</name>
</gene>
<dbReference type="Proteomes" id="UP000250140">
    <property type="component" value="Unassembled WGS sequence"/>
</dbReference>
<dbReference type="OrthoDB" id="5377194at2759"/>
<dbReference type="EMBL" id="KV750549">
    <property type="protein sequence ID" value="OCL04300.1"/>
    <property type="molecule type" value="Genomic_DNA"/>
</dbReference>
<evidence type="ECO:0000313" key="1">
    <source>
        <dbReference type="EMBL" id="OCL04300.1"/>
    </source>
</evidence>
<evidence type="ECO:0000313" key="2">
    <source>
        <dbReference type="Proteomes" id="UP000250140"/>
    </source>
</evidence>
<keyword evidence="2" id="KW-1185">Reference proteome</keyword>
<dbReference type="AlphaFoldDB" id="A0A8E2ET00"/>
<name>A0A8E2ET00_9PEZI</name>
<sequence>MTTLYNTRWWSSLNPTVIKLLSNSVEHPRFPAVAFLRRVSHSATVLQIDPLKCYFRQWIEYAPLCSGMTVEEALDAPSCDCSDGWPTLEDLEASRDKIMFNGYNTPYIALTLIKSTVSRGAGHFLQIQVFFTCEFWLEFSRVYDDLLIALYEKGSTTEARASASVTPAPGV</sequence>
<accession>A0A8E2ET00</accession>
<proteinExistence type="predicted"/>
<reference evidence="1 2" key="1">
    <citation type="journal article" date="2016" name="Nat. Commun.">
        <title>Ectomycorrhizal ecology is imprinted in the genome of the dominant symbiotic fungus Cenococcum geophilum.</title>
        <authorList>
            <consortium name="DOE Joint Genome Institute"/>
            <person name="Peter M."/>
            <person name="Kohler A."/>
            <person name="Ohm R.A."/>
            <person name="Kuo A."/>
            <person name="Krutzmann J."/>
            <person name="Morin E."/>
            <person name="Arend M."/>
            <person name="Barry K.W."/>
            <person name="Binder M."/>
            <person name="Choi C."/>
            <person name="Clum A."/>
            <person name="Copeland A."/>
            <person name="Grisel N."/>
            <person name="Haridas S."/>
            <person name="Kipfer T."/>
            <person name="LaButti K."/>
            <person name="Lindquist E."/>
            <person name="Lipzen A."/>
            <person name="Maire R."/>
            <person name="Meier B."/>
            <person name="Mihaltcheva S."/>
            <person name="Molinier V."/>
            <person name="Murat C."/>
            <person name="Poggeler S."/>
            <person name="Quandt C.A."/>
            <person name="Sperisen C."/>
            <person name="Tritt A."/>
            <person name="Tisserant E."/>
            <person name="Crous P.W."/>
            <person name="Henrissat B."/>
            <person name="Nehls U."/>
            <person name="Egli S."/>
            <person name="Spatafora J.W."/>
            <person name="Grigoriev I.V."/>
            <person name="Martin F.M."/>
        </authorList>
    </citation>
    <scope>NUCLEOTIDE SEQUENCE [LARGE SCALE GENOMIC DNA]</scope>
    <source>
        <strain evidence="1 2">CBS 207.34</strain>
    </source>
</reference>
<protein>
    <submittedName>
        <fullName evidence="1">Uncharacterized protein</fullName>
    </submittedName>
</protein>
<organism evidence="1 2">
    <name type="scientific">Glonium stellatum</name>
    <dbReference type="NCBI Taxonomy" id="574774"/>
    <lineage>
        <taxon>Eukaryota</taxon>
        <taxon>Fungi</taxon>
        <taxon>Dikarya</taxon>
        <taxon>Ascomycota</taxon>
        <taxon>Pezizomycotina</taxon>
        <taxon>Dothideomycetes</taxon>
        <taxon>Pleosporomycetidae</taxon>
        <taxon>Gloniales</taxon>
        <taxon>Gloniaceae</taxon>
        <taxon>Glonium</taxon>
    </lineage>
</organism>